<sequence length="215" mass="21745">MNHTYKPPGLLPSAGQERTCALIIAGVPLLLILLTGVLPQLASDSGGSTGTTVDGRGGYSYQPSATDPVTPDLSTPYGATPGAPTSGATSDADTGTGLSPSPAGTEAAQSPTVTEQTESTDGPGATVQRFFEAINTRDFRTAWNLGGKNLDSSYSSFVSGFAETRQDDVTIGSADGTTVPVSLVATQDDGTQKSYSGRYTVVDGVITGASMTPAG</sequence>
<feature type="compositionally biased region" description="Polar residues" evidence="1">
    <location>
        <begin position="86"/>
        <end position="99"/>
    </location>
</feature>
<feature type="region of interest" description="Disordered" evidence="1">
    <location>
        <begin position="41"/>
        <end position="124"/>
    </location>
</feature>
<feature type="transmembrane region" description="Helical" evidence="2">
    <location>
        <begin position="21"/>
        <end position="42"/>
    </location>
</feature>
<reference evidence="3 4" key="1">
    <citation type="submission" date="2015-10" db="EMBL/GenBank/DDBJ databases">
        <title>Draft genome sequence of Streptomyces yokosukanensis DSM 40224, type strain for the species Streptomyces yokosukanensis.</title>
        <authorList>
            <person name="Ruckert C."/>
            <person name="Winkler A."/>
            <person name="Kalinowski J."/>
            <person name="Kampfer P."/>
            <person name="Glaeser S."/>
        </authorList>
    </citation>
    <scope>NUCLEOTIDE SEQUENCE [LARGE SCALE GENOMIC DNA]</scope>
    <source>
        <strain evidence="3 4">DSM 40224</strain>
    </source>
</reference>
<feature type="compositionally biased region" description="Polar residues" evidence="1">
    <location>
        <begin position="107"/>
        <end position="120"/>
    </location>
</feature>
<keyword evidence="2" id="KW-0472">Membrane</keyword>
<dbReference type="RefSeq" id="WP_067120163.1">
    <property type="nucleotide sequence ID" value="NZ_KQ948208.1"/>
</dbReference>
<keyword evidence="2" id="KW-0812">Transmembrane</keyword>
<evidence type="ECO:0000256" key="2">
    <source>
        <dbReference type="SAM" id="Phobius"/>
    </source>
</evidence>
<dbReference type="AlphaFoldDB" id="A0A117Q4P5"/>
<name>A0A117Q4P5_9ACTN</name>
<dbReference type="OrthoDB" id="4337778at2"/>
<keyword evidence="4" id="KW-1185">Reference proteome</keyword>
<dbReference type="Proteomes" id="UP000053127">
    <property type="component" value="Unassembled WGS sequence"/>
</dbReference>
<dbReference type="STRING" id="67386.AQI95_09305"/>
<evidence type="ECO:0000256" key="1">
    <source>
        <dbReference type="SAM" id="MobiDB-lite"/>
    </source>
</evidence>
<protein>
    <submittedName>
        <fullName evidence="3">Uncharacterized protein</fullName>
    </submittedName>
</protein>
<feature type="compositionally biased region" description="Low complexity" evidence="1">
    <location>
        <begin position="41"/>
        <end position="54"/>
    </location>
</feature>
<accession>A0A117Q4P5</accession>
<proteinExistence type="predicted"/>
<keyword evidence="2" id="KW-1133">Transmembrane helix</keyword>
<evidence type="ECO:0000313" key="3">
    <source>
        <dbReference type="EMBL" id="KUN08546.1"/>
    </source>
</evidence>
<organism evidence="3 4">
    <name type="scientific">Streptomyces yokosukanensis</name>
    <dbReference type="NCBI Taxonomy" id="67386"/>
    <lineage>
        <taxon>Bacteria</taxon>
        <taxon>Bacillati</taxon>
        <taxon>Actinomycetota</taxon>
        <taxon>Actinomycetes</taxon>
        <taxon>Kitasatosporales</taxon>
        <taxon>Streptomycetaceae</taxon>
        <taxon>Streptomyces</taxon>
    </lineage>
</organism>
<dbReference type="EMBL" id="LMWN01000008">
    <property type="protein sequence ID" value="KUN08546.1"/>
    <property type="molecule type" value="Genomic_DNA"/>
</dbReference>
<comment type="caution">
    <text evidence="3">The sequence shown here is derived from an EMBL/GenBank/DDBJ whole genome shotgun (WGS) entry which is preliminary data.</text>
</comment>
<gene>
    <name evidence="3" type="ORF">AQI95_09305</name>
</gene>
<evidence type="ECO:0000313" key="4">
    <source>
        <dbReference type="Proteomes" id="UP000053127"/>
    </source>
</evidence>